<dbReference type="Pfam" id="PF02300">
    <property type="entry name" value="Fumarate_red_C"/>
    <property type="match status" value="1"/>
</dbReference>
<keyword evidence="1" id="KW-1003">Cell membrane</keyword>
<gene>
    <name evidence="6" type="primary">frdC</name>
    <name evidence="6" type="ORF">NCTC9695_04923</name>
</gene>
<evidence type="ECO:0000256" key="5">
    <source>
        <dbReference type="SAM" id="Phobius"/>
    </source>
</evidence>
<protein>
    <submittedName>
        <fullName evidence="6">Fumarate reductase 15 kDa hydrophobic protein</fullName>
    </submittedName>
</protein>
<name>A0A447THR4_CHRVL</name>
<proteinExistence type="predicted"/>
<evidence type="ECO:0000313" key="7">
    <source>
        <dbReference type="Proteomes" id="UP000275777"/>
    </source>
</evidence>
<keyword evidence="2 5" id="KW-0812">Transmembrane</keyword>
<accession>A0A447THR4</accession>
<evidence type="ECO:0000256" key="4">
    <source>
        <dbReference type="ARBA" id="ARBA00023136"/>
    </source>
</evidence>
<feature type="transmembrane region" description="Helical" evidence="5">
    <location>
        <begin position="15"/>
        <end position="34"/>
    </location>
</feature>
<reference evidence="6 7" key="1">
    <citation type="submission" date="2018-12" db="EMBL/GenBank/DDBJ databases">
        <authorList>
            <consortium name="Pathogen Informatics"/>
        </authorList>
    </citation>
    <scope>NUCLEOTIDE SEQUENCE [LARGE SCALE GENOMIC DNA]</scope>
    <source>
        <strain evidence="6 7">NCTC9695</strain>
    </source>
</reference>
<keyword evidence="3 5" id="KW-1133">Transmembrane helix</keyword>
<dbReference type="InterPro" id="IPR003510">
    <property type="entry name" value="Fumarate_red_C"/>
</dbReference>
<dbReference type="AlphaFoldDB" id="A0A447THR4"/>
<evidence type="ECO:0000256" key="3">
    <source>
        <dbReference type="ARBA" id="ARBA00022989"/>
    </source>
</evidence>
<organism evidence="6 7">
    <name type="scientific">Chromobacterium violaceum</name>
    <dbReference type="NCBI Taxonomy" id="536"/>
    <lineage>
        <taxon>Bacteria</taxon>
        <taxon>Pseudomonadati</taxon>
        <taxon>Pseudomonadota</taxon>
        <taxon>Betaproteobacteria</taxon>
        <taxon>Neisseriales</taxon>
        <taxon>Chromobacteriaceae</taxon>
        <taxon>Chromobacterium</taxon>
    </lineage>
</organism>
<dbReference type="SUPFAM" id="SSF81343">
    <property type="entry name" value="Fumarate reductase respiratory complex transmembrane subunits"/>
    <property type="match status" value="1"/>
</dbReference>
<dbReference type="InterPro" id="IPR034804">
    <property type="entry name" value="SQR/QFR_C/D"/>
</dbReference>
<keyword evidence="4 5" id="KW-0472">Membrane</keyword>
<feature type="transmembrane region" description="Helical" evidence="5">
    <location>
        <begin position="46"/>
        <end position="69"/>
    </location>
</feature>
<feature type="transmembrane region" description="Helical" evidence="5">
    <location>
        <begin position="89"/>
        <end position="111"/>
    </location>
</feature>
<sequence length="178" mass="19707">MEEEPYFIEYMIHEGTALFVAAYGFVLLFGLWRLSQGEAAWNGFVAALRSPLSMLLHLILLAMIGYHGYTWFKIMPRTLPPLIISGRRVSAAAITAGGFAATLLASLALLASYGGSRNEKPPIEAFPRAHLLGIVRRGRHAGRAVRADAGGHHRLRRAAGWLPAKAASYQARWRWRRA</sequence>
<evidence type="ECO:0000256" key="1">
    <source>
        <dbReference type="ARBA" id="ARBA00022475"/>
    </source>
</evidence>
<dbReference type="EMBL" id="LR134182">
    <property type="protein sequence ID" value="VEB44433.1"/>
    <property type="molecule type" value="Genomic_DNA"/>
</dbReference>
<dbReference type="Gene3D" id="1.20.1300.10">
    <property type="entry name" value="Fumarate reductase/succinate dehydrogenase, transmembrane subunit"/>
    <property type="match status" value="1"/>
</dbReference>
<evidence type="ECO:0000256" key="2">
    <source>
        <dbReference type="ARBA" id="ARBA00022692"/>
    </source>
</evidence>
<evidence type="ECO:0000313" key="6">
    <source>
        <dbReference type="EMBL" id="VEB44433.1"/>
    </source>
</evidence>
<dbReference type="GO" id="GO:0016020">
    <property type="term" value="C:membrane"/>
    <property type="evidence" value="ECO:0007669"/>
    <property type="project" value="InterPro"/>
</dbReference>
<dbReference type="Proteomes" id="UP000275777">
    <property type="component" value="Chromosome"/>
</dbReference>